<feature type="region of interest" description="Disordered" evidence="2">
    <location>
        <begin position="89"/>
        <end position="121"/>
    </location>
</feature>
<organism evidence="3">
    <name type="scientific">Amphimedon queenslandica</name>
    <name type="common">Sponge</name>
    <dbReference type="NCBI Taxonomy" id="400682"/>
    <lineage>
        <taxon>Eukaryota</taxon>
        <taxon>Metazoa</taxon>
        <taxon>Porifera</taxon>
        <taxon>Demospongiae</taxon>
        <taxon>Heteroscleromorpha</taxon>
        <taxon>Haplosclerida</taxon>
        <taxon>Niphatidae</taxon>
        <taxon>Amphimedon</taxon>
    </lineage>
</organism>
<reference evidence="3" key="1">
    <citation type="submission" date="2017-05" db="UniProtKB">
        <authorList>
            <consortium name="EnsemblMetazoa"/>
        </authorList>
    </citation>
    <scope>IDENTIFICATION</scope>
</reference>
<evidence type="ECO:0000256" key="2">
    <source>
        <dbReference type="SAM" id="MobiDB-lite"/>
    </source>
</evidence>
<proteinExistence type="predicted"/>
<feature type="compositionally biased region" description="Polar residues" evidence="2">
    <location>
        <begin position="91"/>
        <end position="109"/>
    </location>
</feature>
<feature type="coiled-coil region" evidence="1">
    <location>
        <begin position="133"/>
        <end position="160"/>
    </location>
</feature>
<evidence type="ECO:0000256" key="1">
    <source>
        <dbReference type="SAM" id="Coils"/>
    </source>
</evidence>
<evidence type="ECO:0000313" key="3">
    <source>
        <dbReference type="EnsemblMetazoa" id="Aqu2.1.31281_001"/>
    </source>
</evidence>
<keyword evidence="1" id="KW-0175">Coiled coil</keyword>
<protein>
    <recommendedName>
        <fullName evidence="4">BEN domain-containing protein</fullName>
    </recommendedName>
</protein>
<dbReference type="AlphaFoldDB" id="A0A1X7UUD8"/>
<dbReference type="EnsemblMetazoa" id="Aqu2.1.31281_001">
    <property type="protein sequence ID" value="Aqu2.1.31281_001"/>
    <property type="gene ID" value="Aqu2.1.31281"/>
</dbReference>
<evidence type="ECO:0008006" key="4">
    <source>
        <dbReference type="Google" id="ProtNLM"/>
    </source>
</evidence>
<accession>A0A1X7UUD8</accession>
<sequence length="280" mass="31499">MVKYVEDSVLSLKLERDWECIDIPDDGRISFMIGDMSLTLWEDREKYEAEVIDVGRNIYVDMLLPLADEALTNDNLVYCSTAKSVSHRANSKNNISNNADERSTFSTPKTTRRSLNYDDDTDGEYDTLPIKKIRGNEEELEKWLGNYRKLKEKYKKIKNKLKETPMNGERDTPELGILSPDIAEKFQVILFKYGRMHETLVKGAASNGTQLALALAESNAKGGGSGKYVALNKKKVDCITAYVKRTYPDTKPSAINKAINDKCTAVRHACSKAGIIAKKI</sequence>
<name>A0A1X7UUD8_AMPQE</name>
<dbReference type="InParanoid" id="A0A1X7UUD8"/>